<evidence type="ECO:0000256" key="5">
    <source>
        <dbReference type="ARBA" id="ARBA00023125"/>
    </source>
</evidence>
<keyword evidence="6" id="KW-0539">Nucleus</keyword>
<keyword evidence="3" id="KW-0547">Nucleotide-binding</keyword>
<dbReference type="Proteomes" id="UP001329430">
    <property type="component" value="Chromosome 7"/>
</dbReference>
<dbReference type="GO" id="GO:0005634">
    <property type="term" value="C:nucleus"/>
    <property type="evidence" value="ECO:0007669"/>
    <property type="project" value="UniProtKB-SubCell"/>
</dbReference>
<dbReference type="Gene3D" id="1.10.8.60">
    <property type="match status" value="1"/>
</dbReference>
<keyword evidence="7" id="KW-0131">Cell cycle</keyword>
<protein>
    <recommendedName>
        <fullName evidence="9">AAA+ ATPase domain-containing protein</fullName>
    </recommendedName>
</protein>
<evidence type="ECO:0000256" key="4">
    <source>
        <dbReference type="ARBA" id="ARBA00022840"/>
    </source>
</evidence>
<dbReference type="InterPro" id="IPR003593">
    <property type="entry name" value="AAA+_ATPase"/>
</dbReference>
<keyword evidence="5" id="KW-0238">DNA-binding</keyword>
<evidence type="ECO:0000256" key="8">
    <source>
        <dbReference type="ARBA" id="ARBA00043975"/>
    </source>
</evidence>
<dbReference type="PANTHER" id="PTHR46765:SF1">
    <property type="entry name" value="P-LOOP CONTAINING NUCLEOSIDE TRIPHOSPHATE HYDROLASES SUPERFAMILY PROTEIN"/>
    <property type="match status" value="1"/>
</dbReference>
<evidence type="ECO:0000313" key="11">
    <source>
        <dbReference type="Proteomes" id="UP001329430"/>
    </source>
</evidence>
<dbReference type="Pfam" id="PF00004">
    <property type="entry name" value="AAA"/>
    <property type="match status" value="1"/>
</dbReference>
<comment type="caution">
    <text evidence="10">The sequence shown here is derived from an EMBL/GenBank/DDBJ whole genome shotgun (WGS) entry which is preliminary data.</text>
</comment>
<sequence length="701" mass="81185">MDEYPNAEEEFELMYGDEFDLIRNEDFPDEIAVRPQIQKNQSNEDPHVPVHENVSNLDCLPQTQTPVSECSTSKAKDIASAVERPRKRTVEELFGDIDDILYEDDITYKKKQKNDVDDDYALIEHILELRRLAKERNNPLIRFNKDCDDKMHYKYNISYEVPKYSFTTITKCDGERIYVRCHSEQFMKEESSKFGQKSNFVGCMGETFKEVWKDAELLVNKQLDAAKKNDGEEMEIDAPNLTCNNSNAQLWVDLYKPQRYLELLSDETTNRILLKWFKLWDKIVFNRLPKVKLKGDSTKDSFNQKEFHMKLDEHGRPEYKIVLLCGPPGLGKTTLAHLVAKHAGYNVVEVNASDDRTTESFKRMLENATQMTSVIDHNKRPNCLVFDEIDGAPSSSIDFLIKYVNGTTKKKKKNVEAPSLLKRPIVCICNDVYVPALRPLRQIAFVITFPPTAGVRLAERLYEIARREQIKADIGALLALCEKTGNDIRSCLSLLHFLKSLKKPVTLSYVNKTTVGQKDIQKGLFAVWQDIFQFQHAKHDVSHGVTESDSRNIFRNRMHKILQVVQAFGDHERLAQGIFENYVSLQLKDSSLDGISKAMEWFCYTDMVNHRIYSLQNYSLSSYVQYAFVIWHFLFATSTSQKLAYPSKGYEMVTKDFFGRIITKTSNTGKTETNFKYDVWYQYKEGYNNAVRKRIKMSTLK</sequence>
<dbReference type="InterPro" id="IPR003959">
    <property type="entry name" value="ATPase_AAA_core"/>
</dbReference>
<dbReference type="PANTHER" id="PTHR46765">
    <property type="entry name" value="P-LOOP CONTAINING NUCLEOSIDE TRIPHOSPHATE HYDROLASES SUPERFAMILY PROTEIN"/>
    <property type="match status" value="1"/>
</dbReference>
<dbReference type="GO" id="GO:0003677">
    <property type="term" value="F:DNA binding"/>
    <property type="evidence" value="ECO:0007669"/>
    <property type="project" value="UniProtKB-KW"/>
</dbReference>
<evidence type="ECO:0000259" key="9">
    <source>
        <dbReference type="SMART" id="SM00382"/>
    </source>
</evidence>
<comment type="similarity">
    <text evidence="8">Belongs to the activator 1 small subunits family. CTF18 subfamily.</text>
</comment>
<dbReference type="EMBL" id="JAVRBK010000007">
    <property type="protein sequence ID" value="KAK5641470.1"/>
    <property type="molecule type" value="Genomic_DNA"/>
</dbReference>
<evidence type="ECO:0000313" key="10">
    <source>
        <dbReference type="EMBL" id="KAK5641470.1"/>
    </source>
</evidence>
<dbReference type="GO" id="GO:0006260">
    <property type="term" value="P:DNA replication"/>
    <property type="evidence" value="ECO:0007669"/>
    <property type="project" value="UniProtKB-KW"/>
</dbReference>
<dbReference type="SUPFAM" id="SSF52540">
    <property type="entry name" value="P-loop containing nucleoside triphosphate hydrolases"/>
    <property type="match status" value="1"/>
</dbReference>
<dbReference type="InterPro" id="IPR027417">
    <property type="entry name" value="P-loop_NTPase"/>
</dbReference>
<dbReference type="InterPro" id="IPR047854">
    <property type="entry name" value="RFC_lid"/>
</dbReference>
<dbReference type="CDD" id="cd00009">
    <property type="entry name" value="AAA"/>
    <property type="match status" value="1"/>
</dbReference>
<dbReference type="AlphaFoldDB" id="A0AAN7V3M3"/>
<evidence type="ECO:0000256" key="2">
    <source>
        <dbReference type="ARBA" id="ARBA00022705"/>
    </source>
</evidence>
<keyword evidence="4" id="KW-0067">ATP-binding</keyword>
<dbReference type="GO" id="GO:0016887">
    <property type="term" value="F:ATP hydrolysis activity"/>
    <property type="evidence" value="ECO:0007669"/>
    <property type="project" value="InterPro"/>
</dbReference>
<dbReference type="CDD" id="cd18140">
    <property type="entry name" value="HLD_clamp_RFC"/>
    <property type="match status" value="1"/>
</dbReference>
<evidence type="ECO:0000256" key="6">
    <source>
        <dbReference type="ARBA" id="ARBA00023242"/>
    </source>
</evidence>
<comment type="subcellular location">
    <subcellularLocation>
        <location evidence="1">Nucleus</location>
    </subcellularLocation>
</comment>
<evidence type="ECO:0000256" key="1">
    <source>
        <dbReference type="ARBA" id="ARBA00004123"/>
    </source>
</evidence>
<evidence type="ECO:0000256" key="3">
    <source>
        <dbReference type="ARBA" id="ARBA00022741"/>
    </source>
</evidence>
<gene>
    <name evidence="10" type="ORF">RI129_010017</name>
</gene>
<reference evidence="10 11" key="1">
    <citation type="journal article" date="2024" name="Insects">
        <title>An Improved Chromosome-Level Genome Assembly of the Firefly Pyrocoelia pectoralis.</title>
        <authorList>
            <person name="Fu X."/>
            <person name="Meyer-Rochow V.B."/>
            <person name="Ballantyne L."/>
            <person name="Zhu X."/>
        </authorList>
    </citation>
    <scope>NUCLEOTIDE SEQUENCE [LARGE SCALE GENOMIC DNA]</scope>
    <source>
        <strain evidence="10">XCY_ONT2</strain>
    </source>
</reference>
<dbReference type="InterPro" id="IPR053016">
    <property type="entry name" value="CTF18-RFC_complex"/>
</dbReference>
<name>A0AAN7V3M3_9COLE</name>
<feature type="domain" description="AAA+ ATPase" evidence="9">
    <location>
        <begin position="318"/>
        <end position="459"/>
    </location>
</feature>
<proteinExistence type="inferred from homology"/>
<evidence type="ECO:0000256" key="7">
    <source>
        <dbReference type="ARBA" id="ARBA00023306"/>
    </source>
</evidence>
<dbReference type="Gene3D" id="3.40.50.300">
    <property type="entry name" value="P-loop containing nucleotide triphosphate hydrolases"/>
    <property type="match status" value="1"/>
</dbReference>
<keyword evidence="2" id="KW-0235">DNA replication</keyword>
<dbReference type="GO" id="GO:0005524">
    <property type="term" value="F:ATP binding"/>
    <property type="evidence" value="ECO:0007669"/>
    <property type="project" value="UniProtKB-KW"/>
</dbReference>
<dbReference type="SMART" id="SM00382">
    <property type="entry name" value="AAA"/>
    <property type="match status" value="1"/>
</dbReference>
<accession>A0AAN7V3M3</accession>
<keyword evidence="11" id="KW-1185">Reference proteome</keyword>
<organism evidence="10 11">
    <name type="scientific">Pyrocoelia pectoralis</name>
    <dbReference type="NCBI Taxonomy" id="417401"/>
    <lineage>
        <taxon>Eukaryota</taxon>
        <taxon>Metazoa</taxon>
        <taxon>Ecdysozoa</taxon>
        <taxon>Arthropoda</taxon>
        <taxon>Hexapoda</taxon>
        <taxon>Insecta</taxon>
        <taxon>Pterygota</taxon>
        <taxon>Neoptera</taxon>
        <taxon>Endopterygota</taxon>
        <taxon>Coleoptera</taxon>
        <taxon>Polyphaga</taxon>
        <taxon>Elateriformia</taxon>
        <taxon>Elateroidea</taxon>
        <taxon>Lampyridae</taxon>
        <taxon>Lampyrinae</taxon>
        <taxon>Pyrocoelia</taxon>
    </lineage>
</organism>